<keyword evidence="1" id="KW-0812">Transmembrane</keyword>
<evidence type="ECO:0000256" key="1">
    <source>
        <dbReference type="SAM" id="Phobius"/>
    </source>
</evidence>
<keyword evidence="3" id="KW-1185">Reference proteome</keyword>
<organism evidence="2 3">
    <name type="scientific">Microbulbifer okhotskensis</name>
    <dbReference type="NCBI Taxonomy" id="2926617"/>
    <lineage>
        <taxon>Bacteria</taxon>
        <taxon>Pseudomonadati</taxon>
        <taxon>Pseudomonadota</taxon>
        <taxon>Gammaproteobacteria</taxon>
        <taxon>Cellvibrionales</taxon>
        <taxon>Microbulbiferaceae</taxon>
        <taxon>Microbulbifer</taxon>
    </lineage>
</organism>
<accession>A0A9X2EMF0</accession>
<proteinExistence type="predicted"/>
<dbReference type="AlphaFoldDB" id="A0A9X2EMF0"/>
<feature type="transmembrane region" description="Helical" evidence="1">
    <location>
        <begin position="20"/>
        <end position="38"/>
    </location>
</feature>
<comment type="caution">
    <text evidence="2">The sequence shown here is derived from an EMBL/GenBank/DDBJ whole genome shotgun (WGS) entry which is preliminary data.</text>
</comment>
<gene>
    <name evidence="2" type="ORF">MO867_11365</name>
</gene>
<keyword evidence="1" id="KW-0472">Membrane</keyword>
<dbReference type="EMBL" id="JALBWM010000043">
    <property type="protein sequence ID" value="MCO1334937.1"/>
    <property type="molecule type" value="Genomic_DNA"/>
</dbReference>
<protein>
    <submittedName>
        <fullName evidence="2">Uncharacterized protein</fullName>
    </submittedName>
</protein>
<dbReference type="Proteomes" id="UP001139028">
    <property type="component" value="Unassembled WGS sequence"/>
</dbReference>
<feature type="transmembrane region" description="Helical" evidence="1">
    <location>
        <begin position="44"/>
        <end position="63"/>
    </location>
</feature>
<sequence>MSEQFIKIDGKGQFIRRSLVVGFASLLLMGAAIVGLFMLSEGVISAGLFLGVLALGYMLYKYWQKAYLMRNMLFCSYDRSGQRLLFPILLEEEEQEKIPSGHMAWAALDLTGVKSFQFIGKLGVADYGEGQSEYLIFTEAYTKAQRRKLASFFDDC</sequence>
<evidence type="ECO:0000313" key="2">
    <source>
        <dbReference type="EMBL" id="MCO1334937.1"/>
    </source>
</evidence>
<dbReference type="RefSeq" id="WP_252466725.1">
    <property type="nucleotide sequence ID" value="NZ_JALBWM010000043.1"/>
</dbReference>
<reference evidence="2" key="1">
    <citation type="journal article" date="2022" name="Arch. Microbiol.">
        <title>Microbulbifer okhotskensis sp. nov., isolated from a deep bottom sediment of the Okhotsk Sea.</title>
        <authorList>
            <person name="Romanenko L."/>
            <person name="Kurilenko V."/>
            <person name="Otstavnykh N."/>
            <person name="Velansky P."/>
            <person name="Isaeva M."/>
            <person name="Mikhailov V."/>
        </authorList>
    </citation>
    <scope>NUCLEOTIDE SEQUENCE</scope>
    <source>
        <strain evidence="2">OS29</strain>
    </source>
</reference>
<name>A0A9X2EMF0_9GAMM</name>
<evidence type="ECO:0000313" key="3">
    <source>
        <dbReference type="Proteomes" id="UP001139028"/>
    </source>
</evidence>
<keyword evidence="1" id="KW-1133">Transmembrane helix</keyword>